<protein>
    <submittedName>
        <fullName evidence="14">DUF1211 domain-containing protein</fullName>
    </submittedName>
</protein>
<comment type="caution">
    <text evidence="14">The sequence shown here is derived from an EMBL/GenBank/DDBJ whole genome shotgun (WGS) entry which is preliminary data.</text>
</comment>
<dbReference type="PANTHER" id="PTHR31462:SF5">
    <property type="entry name" value="ENDOSOMAL_LYSOSOMAL PROTON CHANNEL TMEM175"/>
    <property type="match status" value="1"/>
</dbReference>
<keyword evidence="9" id="KW-0406">Ion transport</keyword>
<keyword evidence="7" id="KW-0630">Potassium</keyword>
<evidence type="ECO:0000256" key="10">
    <source>
        <dbReference type="ARBA" id="ARBA00023136"/>
    </source>
</evidence>
<feature type="transmembrane region" description="Helical" evidence="13">
    <location>
        <begin position="12"/>
        <end position="29"/>
    </location>
</feature>
<dbReference type="GO" id="GO:0016020">
    <property type="term" value="C:membrane"/>
    <property type="evidence" value="ECO:0007669"/>
    <property type="project" value="UniProtKB-SubCell"/>
</dbReference>
<keyword evidence="15" id="KW-1185">Reference proteome</keyword>
<dbReference type="AlphaFoldDB" id="A0A927IB80"/>
<dbReference type="EMBL" id="JACXYU010000001">
    <property type="protein sequence ID" value="MBD3930600.1"/>
    <property type="molecule type" value="Genomic_DNA"/>
</dbReference>
<proteinExistence type="inferred from homology"/>
<evidence type="ECO:0000256" key="12">
    <source>
        <dbReference type="ARBA" id="ARBA00034430"/>
    </source>
</evidence>
<keyword evidence="4" id="KW-0633">Potassium transport</keyword>
<gene>
    <name evidence="14" type="ORF">IF129_03295</name>
</gene>
<evidence type="ECO:0000256" key="13">
    <source>
        <dbReference type="SAM" id="Phobius"/>
    </source>
</evidence>
<feature type="transmembrane region" description="Helical" evidence="13">
    <location>
        <begin position="49"/>
        <end position="68"/>
    </location>
</feature>
<feature type="transmembrane region" description="Helical" evidence="13">
    <location>
        <begin position="157"/>
        <end position="175"/>
    </location>
</feature>
<evidence type="ECO:0000256" key="4">
    <source>
        <dbReference type="ARBA" id="ARBA00022538"/>
    </source>
</evidence>
<reference evidence="14" key="1">
    <citation type="submission" date="2020-09" db="EMBL/GenBank/DDBJ databases">
        <title>Secondary metabolite and genome analysis of marine Streptomyces chumphonensis KK1-2T.</title>
        <authorList>
            <person name="Phongsopitanun W."/>
            <person name="Kanchanasin P."/>
            <person name="Pittayakhajonwut P."/>
            <person name="Suwanborirux K."/>
            <person name="Tanasupawat S."/>
        </authorList>
    </citation>
    <scope>NUCLEOTIDE SEQUENCE</scope>
    <source>
        <strain evidence="14">KK1-2</strain>
    </source>
</reference>
<feature type="transmembrane region" description="Helical" evidence="13">
    <location>
        <begin position="115"/>
        <end position="136"/>
    </location>
</feature>
<evidence type="ECO:0000256" key="9">
    <source>
        <dbReference type="ARBA" id="ARBA00023065"/>
    </source>
</evidence>
<evidence type="ECO:0000256" key="5">
    <source>
        <dbReference type="ARBA" id="ARBA00022692"/>
    </source>
</evidence>
<evidence type="ECO:0000313" key="15">
    <source>
        <dbReference type="Proteomes" id="UP000632289"/>
    </source>
</evidence>
<dbReference type="Pfam" id="PF06736">
    <property type="entry name" value="TMEM175"/>
    <property type="match status" value="1"/>
</dbReference>
<dbReference type="GO" id="GO:0015252">
    <property type="term" value="F:proton channel activity"/>
    <property type="evidence" value="ECO:0007669"/>
    <property type="project" value="InterPro"/>
</dbReference>
<evidence type="ECO:0000256" key="6">
    <source>
        <dbReference type="ARBA" id="ARBA00022826"/>
    </source>
</evidence>
<feature type="transmembrane region" description="Helical" evidence="13">
    <location>
        <begin position="80"/>
        <end position="103"/>
    </location>
</feature>
<dbReference type="PANTHER" id="PTHR31462">
    <property type="entry name" value="ENDOSOMAL/LYSOSOMAL POTASSIUM CHANNEL TMEM175"/>
    <property type="match status" value="1"/>
</dbReference>
<comment type="catalytic activity">
    <reaction evidence="12">
        <text>K(+)(in) = K(+)(out)</text>
        <dbReference type="Rhea" id="RHEA:29463"/>
        <dbReference type="ChEBI" id="CHEBI:29103"/>
    </reaction>
</comment>
<evidence type="ECO:0000256" key="1">
    <source>
        <dbReference type="ARBA" id="ARBA00004141"/>
    </source>
</evidence>
<evidence type="ECO:0000256" key="7">
    <source>
        <dbReference type="ARBA" id="ARBA00022958"/>
    </source>
</evidence>
<comment type="subcellular location">
    <subcellularLocation>
        <location evidence="1">Membrane</location>
        <topology evidence="1">Multi-pass membrane protein</topology>
    </subcellularLocation>
</comment>
<evidence type="ECO:0000256" key="11">
    <source>
        <dbReference type="ARBA" id="ARBA00023303"/>
    </source>
</evidence>
<evidence type="ECO:0000256" key="3">
    <source>
        <dbReference type="ARBA" id="ARBA00022448"/>
    </source>
</evidence>
<sequence>MREPGRAADERLVALSDGVFAIALTILVLDLSVPPDLGPQAFHAALREALPGIGAYALSFWVIAQLWWDHRRILAAIPEIDVRVVWLTLLGLALVALVPFPTAVLADYSEESSAVALYAAVVAAVNAVHLALLLLSHRGPGRAATPAALRLQRLDDADVAVAVVLFGLAVPLAFVSPTAALLSWLLFLPLKPVIGLRQKAAARRARRR</sequence>
<evidence type="ECO:0000256" key="2">
    <source>
        <dbReference type="ARBA" id="ARBA00006920"/>
    </source>
</evidence>
<keyword evidence="10 13" id="KW-0472">Membrane</keyword>
<organism evidence="14 15">
    <name type="scientific">Streptomyces chumphonensis</name>
    <dbReference type="NCBI Taxonomy" id="1214925"/>
    <lineage>
        <taxon>Bacteria</taxon>
        <taxon>Bacillati</taxon>
        <taxon>Actinomycetota</taxon>
        <taxon>Actinomycetes</taxon>
        <taxon>Kitasatosporales</taxon>
        <taxon>Streptomycetaceae</taxon>
        <taxon>Streptomyces</taxon>
    </lineage>
</organism>
<evidence type="ECO:0000313" key="14">
    <source>
        <dbReference type="EMBL" id="MBD3930600.1"/>
    </source>
</evidence>
<keyword evidence="11" id="KW-0407">Ion channel</keyword>
<keyword evidence="6" id="KW-0631">Potassium channel</keyword>
<dbReference type="GO" id="GO:0005267">
    <property type="term" value="F:potassium channel activity"/>
    <property type="evidence" value="ECO:0007669"/>
    <property type="project" value="UniProtKB-KW"/>
</dbReference>
<dbReference type="Proteomes" id="UP000632289">
    <property type="component" value="Unassembled WGS sequence"/>
</dbReference>
<keyword evidence="3" id="KW-0813">Transport</keyword>
<accession>A0A927IB80</accession>
<keyword evidence="8 13" id="KW-1133">Transmembrane helix</keyword>
<keyword evidence="5 13" id="KW-0812">Transmembrane</keyword>
<dbReference type="InterPro" id="IPR010617">
    <property type="entry name" value="TMEM175-like"/>
</dbReference>
<name>A0A927IB80_9ACTN</name>
<comment type="similarity">
    <text evidence="2">Belongs to the TMEM175 family.</text>
</comment>
<evidence type="ECO:0000256" key="8">
    <source>
        <dbReference type="ARBA" id="ARBA00022989"/>
    </source>
</evidence>